<dbReference type="OrthoDB" id="3268315at2"/>
<protein>
    <submittedName>
        <fullName evidence="1">Uncharacterized protein</fullName>
    </submittedName>
</protein>
<dbReference type="RefSeq" id="WP_090173618.1">
    <property type="nucleotide sequence ID" value="NZ_FMXR01000009.1"/>
</dbReference>
<keyword evidence="2" id="KW-1185">Reference proteome</keyword>
<organism evidence="1 2">
    <name type="scientific">Eubacterium oxidoreducens</name>
    <dbReference type="NCBI Taxonomy" id="1732"/>
    <lineage>
        <taxon>Bacteria</taxon>
        <taxon>Bacillati</taxon>
        <taxon>Bacillota</taxon>
        <taxon>Clostridia</taxon>
        <taxon>Eubacteriales</taxon>
        <taxon>Eubacteriaceae</taxon>
        <taxon>Eubacterium</taxon>
    </lineage>
</organism>
<dbReference type="AlphaFoldDB" id="A0A1G6BCW1"/>
<proteinExistence type="predicted"/>
<dbReference type="STRING" id="1732.SAMN02910417_01389"/>
<dbReference type="EMBL" id="FMXR01000009">
    <property type="protein sequence ID" value="SDB18492.1"/>
    <property type="molecule type" value="Genomic_DNA"/>
</dbReference>
<dbReference type="Proteomes" id="UP000199228">
    <property type="component" value="Unassembled WGS sequence"/>
</dbReference>
<gene>
    <name evidence="1" type="ORF">SAMN02910417_01389</name>
</gene>
<reference evidence="1 2" key="1">
    <citation type="submission" date="2016-10" db="EMBL/GenBank/DDBJ databases">
        <authorList>
            <person name="de Groot N.N."/>
        </authorList>
    </citation>
    <scope>NUCLEOTIDE SEQUENCE [LARGE SCALE GENOMIC DNA]</scope>
    <source>
        <strain evidence="1 2">DSM 3217</strain>
    </source>
</reference>
<accession>A0A1G6BCW1</accession>
<evidence type="ECO:0000313" key="2">
    <source>
        <dbReference type="Proteomes" id="UP000199228"/>
    </source>
</evidence>
<sequence>MRGIVIGVSLVLAGIFLVLTVLSIHGRAIRMVNEQATLESTVESALDETLEQNLFTQKSQEEFVIEFLQHALIRLNPNAQIQVDIAAADLEKGILAVKVTEEYDSIGQKVHTLTYETTALLEREGPKHYCSVIFEDEDGNVVRKYKLTKGEKMILPTKAPKRADKKFVHWKSMSGHIAVAGEVVEQDVIYRAQYQ</sequence>
<name>A0A1G6BCW1_EUBOX</name>
<evidence type="ECO:0000313" key="1">
    <source>
        <dbReference type="EMBL" id="SDB18492.1"/>
    </source>
</evidence>